<dbReference type="AlphaFoldDB" id="A0A169QYR8"/>
<dbReference type="Proteomes" id="UP000218288">
    <property type="component" value="Chromosome"/>
</dbReference>
<name>A0A169QYR8_9HYPH</name>
<gene>
    <name evidence="1" type="ORF">MPPM_2093</name>
</gene>
<sequence>MAPAFDRTRLLQALERLGADLSARGLFVELAVYGGGALMLQFAWRRGTDDVDAVVREGFDEAALAPSVGRVAEQMGLPPDWLNNAVGMFTPLDEDESLFAAAGLYPAEGTPGLRTFVATPRYLLAMKLHALRNVDRGDRDLRDARQLAAHLGIRDAQALHDLYVSVYDEAPADETSLRFRSVLQDPPR</sequence>
<dbReference type="OrthoDB" id="8219827at2"/>
<dbReference type="EMBL" id="AP014809">
    <property type="protein sequence ID" value="BAU90698.1"/>
    <property type="molecule type" value="Genomic_DNA"/>
</dbReference>
<evidence type="ECO:0008006" key="3">
    <source>
        <dbReference type="Google" id="ProtNLM"/>
    </source>
</evidence>
<accession>A0A169QYR8</accession>
<reference evidence="1 2" key="1">
    <citation type="journal article" date="2016" name="Genome Announc.">
        <title>Complete Genome Sequence of Methylobacterium populi P-1M, Isolated from Pink-Pigmented Household Biofilm.</title>
        <authorList>
            <person name="Morohoshi T."/>
            <person name="Ikeda T."/>
        </authorList>
    </citation>
    <scope>NUCLEOTIDE SEQUENCE [LARGE SCALE GENOMIC DNA]</scope>
    <source>
        <strain evidence="1 2">P-1M</strain>
    </source>
</reference>
<dbReference type="RefSeq" id="WP_096484988.1">
    <property type="nucleotide sequence ID" value="NZ_AP014809.1"/>
</dbReference>
<proteinExistence type="predicted"/>
<evidence type="ECO:0000313" key="1">
    <source>
        <dbReference type="EMBL" id="BAU90698.1"/>
    </source>
</evidence>
<organism evidence="1 2">
    <name type="scientific">Methylorubrum populi</name>
    <dbReference type="NCBI Taxonomy" id="223967"/>
    <lineage>
        <taxon>Bacteria</taxon>
        <taxon>Pseudomonadati</taxon>
        <taxon>Pseudomonadota</taxon>
        <taxon>Alphaproteobacteria</taxon>
        <taxon>Hyphomicrobiales</taxon>
        <taxon>Methylobacteriaceae</taxon>
        <taxon>Methylorubrum</taxon>
    </lineage>
</organism>
<evidence type="ECO:0000313" key="2">
    <source>
        <dbReference type="Proteomes" id="UP000218288"/>
    </source>
</evidence>
<protein>
    <recommendedName>
        <fullName evidence="3">Nucleotidyl transferase</fullName>
    </recommendedName>
</protein>